<name>A0A6M6JIS1_9PSEU</name>
<accession>A0A6M6JIS1</accession>
<evidence type="ECO:0000313" key="4">
    <source>
        <dbReference type="EMBL" id="QJY47928.1"/>
    </source>
</evidence>
<dbReference type="PANTHER" id="PTHR32097">
    <property type="entry name" value="CAMP-BINDING PROTEIN 1-RELATED"/>
    <property type="match status" value="1"/>
</dbReference>
<dbReference type="Gene3D" id="2.60.60.30">
    <property type="entry name" value="sav2460 like domains"/>
    <property type="match status" value="1"/>
</dbReference>
<dbReference type="CDD" id="cd06974">
    <property type="entry name" value="TerD_like"/>
    <property type="match status" value="1"/>
</dbReference>
<keyword evidence="5" id="KW-1185">Reference proteome</keyword>
<reference evidence="4 5" key="1">
    <citation type="submission" date="2020-05" db="EMBL/GenBank/DDBJ databases">
        <authorList>
            <person name="Mo P."/>
        </authorList>
    </citation>
    <scope>NUCLEOTIDE SEQUENCE [LARGE SCALE GENOMIC DNA]</scope>
    <source>
        <strain evidence="4 5">Gen01</strain>
    </source>
</reference>
<dbReference type="EMBL" id="CP053564">
    <property type="protein sequence ID" value="QJY47928.1"/>
    <property type="molecule type" value="Genomic_DNA"/>
</dbReference>
<evidence type="ECO:0000256" key="2">
    <source>
        <dbReference type="SAM" id="MobiDB-lite"/>
    </source>
</evidence>
<dbReference type="PANTHER" id="PTHR32097:SF4">
    <property type="entry name" value="GENERAL STRESS PROTEIN 16U"/>
    <property type="match status" value="1"/>
</dbReference>
<feature type="domain" description="TerD" evidence="3">
    <location>
        <begin position="451"/>
        <end position="584"/>
    </location>
</feature>
<evidence type="ECO:0000256" key="1">
    <source>
        <dbReference type="ARBA" id="ARBA00008775"/>
    </source>
</evidence>
<comment type="similarity">
    <text evidence="1">Belongs to the CAPAB/TerDEXZ family.</text>
</comment>
<proteinExistence type="inferred from homology"/>
<dbReference type="KEGG" id="pbro:HOP40_20765"/>
<gene>
    <name evidence="4" type="ORF">HOP40_20765</name>
</gene>
<dbReference type="AlphaFoldDB" id="A0A6M6JIS1"/>
<dbReference type="InterPro" id="IPR003325">
    <property type="entry name" value="TerD"/>
</dbReference>
<evidence type="ECO:0000259" key="3">
    <source>
        <dbReference type="Pfam" id="PF02342"/>
    </source>
</evidence>
<sequence>MQREAERARAVRERDAARRAREAQRSQAARARERVADQKERARLYALARAEEVAGDNAELEAEVAALEGVLASTLDIDDFLDLETLKRPLVLPQFDPSVAGVVRPAPRLEEFLPDAPSGLGRAFGGAARHQERVQQAQAAFERAAAAHQVQVQAHGRDFEAARRRHDAEVARLAVEHREQIEQVTDLQRGLAAGLPDAVVGYLDLVLEAAAYPDGFPHAWRLAYSPETRQLVVEYELPAREVVPVAKAYRYIKSSDTVTPVARSQAQIRALYSSVVAQTVLRVVHEVLESDRAGRVASVVLNAHVTATDPGTGRPVRPCLVALGTTRSRFMELDLRRVDPAACLRHLEARVSRDPAALVPVETMVRFDSIDLRFSSETEQVGQPATAGSAVNDSAPAPTLVTPGSDERRPAVPVRPEPLNPSAEQDLSAGQNVVLTGPVIDVSLPEAWTSPADLSVLMLGPDGRVAGDDNFIFFNNPTAADGAIGLRGGDNPDGATIDLSLLPEHCERLVLVASGADPTVDVARTALLILDPAAERSQLTFRPTDTTVMPALICAEIYRRHGSWRLRAVGQGYGDGLAGLARDYGVNVN</sequence>
<feature type="region of interest" description="Disordered" evidence="2">
    <location>
        <begin position="1"/>
        <end position="37"/>
    </location>
</feature>
<dbReference type="InterPro" id="IPR051324">
    <property type="entry name" value="Stress/Tellurium_Resist"/>
</dbReference>
<dbReference type="RefSeq" id="WP_172161081.1">
    <property type="nucleotide sequence ID" value="NZ_CP053564.1"/>
</dbReference>
<dbReference type="Proteomes" id="UP000505377">
    <property type="component" value="Chromosome"/>
</dbReference>
<dbReference type="Pfam" id="PF02342">
    <property type="entry name" value="TerD"/>
    <property type="match status" value="1"/>
</dbReference>
<evidence type="ECO:0000313" key="5">
    <source>
        <dbReference type="Proteomes" id="UP000505377"/>
    </source>
</evidence>
<organism evidence="4 5">
    <name type="scientific">Pseudonocardia broussonetiae</name>
    <dbReference type="NCBI Taxonomy" id="2736640"/>
    <lineage>
        <taxon>Bacteria</taxon>
        <taxon>Bacillati</taxon>
        <taxon>Actinomycetota</taxon>
        <taxon>Actinomycetes</taxon>
        <taxon>Pseudonocardiales</taxon>
        <taxon>Pseudonocardiaceae</taxon>
        <taxon>Pseudonocardia</taxon>
    </lineage>
</organism>
<feature type="region of interest" description="Disordered" evidence="2">
    <location>
        <begin position="378"/>
        <end position="426"/>
    </location>
</feature>
<protein>
    <recommendedName>
        <fullName evidence="3">TerD domain-containing protein</fullName>
    </recommendedName>
</protein>